<organism evidence="1 2">
    <name type="scientific">Yarrowia lipolytica</name>
    <name type="common">Candida lipolytica</name>
    <dbReference type="NCBI Taxonomy" id="4952"/>
    <lineage>
        <taxon>Eukaryota</taxon>
        <taxon>Fungi</taxon>
        <taxon>Dikarya</taxon>
        <taxon>Ascomycota</taxon>
        <taxon>Saccharomycotina</taxon>
        <taxon>Dipodascomycetes</taxon>
        <taxon>Dipodascales</taxon>
        <taxon>Dipodascales incertae sedis</taxon>
        <taxon>Yarrowia</taxon>
    </lineage>
</organism>
<dbReference type="GeneID" id="94583762"/>
<evidence type="ECO:0000313" key="1">
    <source>
        <dbReference type="EMBL" id="AOW06199.1"/>
    </source>
</evidence>
<protein>
    <submittedName>
        <fullName evidence="1">Uncharacterized protein</fullName>
    </submittedName>
</protein>
<gene>
    <name evidence="1" type="ORF">YALI1_E36309g</name>
</gene>
<dbReference type="AlphaFoldDB" id="A0A1D8NKN7"/>
<evidence type="ECO:0000313" key="2">
    <source>
        <dbReference type="Proteomes" id="UP000182444"/>
    </source>
</evidence>
<name>A0A1D8NKN7_YARLL</name>
<dbReference type="VEuPathDB" id="FungiDB:YALI1_E36309g"/>
<proteinExistence type="predicted"/>
<sequence>MDLRSLPLLDDFDHYDFRSWLYCTRTPVLLVPTPVKARTIERQLKTHKSLSTSKHPHATTNTQALIYSNKTVKCWT</sequence>
<dbReference type="EMBL" id="CP017557">
    <property type="protein sequence ID" value="AOW06199.1"/>
    <property type="molecule type" value="Genomic_DNA"/>
</dbReference>
<dbReference type="RefSeq" id="XP_068139261.1">
    <property type="nucleotide sequence ID" value="XM_068283160.1"/>
</dbReference>
<accession>A0A1D8NKN7</accession>
<dbReference type="Proteomes" id="UP000182444">
    <property type="component" value="Chromosome 1E"/>
</dbReference>
<reference evidence="1 2" key="1">
    <citation type="journal article" date="2016" name="PLoS ONE">
        <title>Sequence Assembly of Yarrowia lipolytica Strain W29/CLIB89 Shows Transposable Element Diversity.</title>
        <authorList>
            <person name="Magnan C."/>
            <person name="Yu J."/>
            <person name="Chang I."/>
            <person name="Jahn E."/>
            <person name="Kanomata Y."/>
            <person name="Wu J."/>
            <person name="Zeller M."/>
            <person name="Oakes M."/>
            <person name="Baldi P."/>
            <person name="Sandmeyer S."/>
        </authorList>
    </citation>
    <scope>NUCLEOTIDE SEQUENCE [LARGE SCALE GENOMIC DNA]</scope>
    <source>
        <strain evidence="2">CLIB89(W29)</strain>
    </source>
</reference>